<dbReference type="OrthoDB" id="10264505at2759"/>
<dbReference type="AlphaFoldDB" id="A0A0L6VLF2"/>
<accession>A0A0L6VLF2</accession>
<sequence>SISSADASANRDIGMEFPTIKFLFKDKSKAPIDYQEARSVIAIIKLLNKQFKSFMLFPPIHSSGTFRAPG</sequence>
<feature type="non-terminal residue" evidence="1">
    <location>
        <position position="70"/>
    </location>
</feature>
<dbReference type="Proteomes" id="UP000037035">
    <property type="component" value="Unassembled WGS sequence"/>
</dbReference>
<dbReference type="Gene3D" id="3.40.30.10">
    <property type="entry name" value="Glutaredoxin"/>
    <property type="match status" value="1"/>
</dbReference>
<dbReference type="VEuPathDB" id="FungiDB:VP01_14088g1"/>
<gene>
    <name evidence="1" type="ORF">VP01_14088g1</name>
</gene>
<reference evidence="1 2" key="1">
    <citation type="submission" date="2015-08" db="EMBL/GenBank/DDBJ databases">
        <title>Next Generation Sequencing and Analysis of the Genome of Puccinia sorghi L Schw, the Causal Agent of Maize Common Rust.</title>
        <authorList>
            <person name="Rochi L."/>
            <person name="Burguener G."/>
            <person name="Darino M."/>
            <person name="Turjanski A."/>
            <person name="Kreff E."/>
            <person name="Dieguez M.J."/>
            <person name="Sacco F."/>
        </authorList>
    </citation>
    <scope>NUCLEOTIDE SEQUENCE [LARGE SCALE GENOMIC DNA]</scope>
    <source>
        <strain evidence="1 2">RO10H11247</strain>
    </source>
</reference>
<dbReference type="STRING" id="27349.A0A0L6VLF2"/>
<name>A0A0L6VLF2_9BASI</name>
<comment type="caution">
    <text evidence="1">The sequence shown here is derived from an EMBL/GenBank/DDBJ whole genome shotgun (WGS) entry which is preliminary data.</text>
</comment>
<proteinExistence type="predicted"/>
<keyword evidence="2" id="KW-1185">Reference proteome</keyword>
<evidence type="ECO:0000313" key="2">
    <source>
        <dbReference type="Proteomes" id="UP000037035"/>
    </source>
</evidence>
<dbReference type="EMBL" id="LAVV01004541">
    <property type="protein sequence ID" value="KNZ61382.1"/>
    <property type="molecule type" value="Genomic_DNA"/>
</dbReference>
<organism evidence="1 2">
    <name type="scientific">Puccinia sorghi</name>
    <dbReference type="NCBI Taxonomy" id="27349"/>
    <lineage>
        <taxon>Eukaryota</taxon>
        <taxon>Fungi</taxon>
        <taxon>Dikarya</taxon>
        <taxon>Basidiomycota</taxon>
        <taxon>Pucciniomycotina</taxon>
        <taxon>Pucciniomycetes</taxon>
        <taxon>Pucciniales</taxon>
        <taxon>Pucciniaceae</taxon>
        <taxon>Puccinia</taxon>
    </lineage>
</organism>
<feature type="non-terminal residue" evidence="1">
    <location>
        <position position="1"/>
    </location>
</feature>
<protein>
    <submittedName>
        <fullName evidence="1">Uncharacterized protein</fullName>
    </submittedName>
</protein>
<evidence type="ECO:0000313" key="1">
    <source>
        <dbReference type="EMBL" id="KNZ61382.1"/>
    </source>
</evidence>